<dbReference type="Pfam" id="PF23598">
    <property type="entry name" value="LRR_14"/>
    <property type="match status" value="2"/>
</dbReference>
<dbReference type="Gene3D" id="1.20.5.4130">
    <property type="match status" value="1"/>
</dbReference>
<dbReference type="InterPro" id="IPR055414">
    <property type="entry name" value="LRR_R13L4/SHOC2-like"/>
</dbReference>
<accession>A0A8J5ZRC3</accession>
<reference evidence="8 9" key="1">
    <citation type="journal article" date="2021" name="bioRxiv">
        <title>The Gossypium anomalum genome as a resource for cotton improvement and evolutionary analysis of hybrid incompatibility.</title>
        <authorList>
            <person name="Grover C.E."/>
            <person name="Yuan D."/>
            <person name="Arick M.A."/>
            <person name="Miller E.R."/>
            <person name="Hu G."/>
            <person name="Peterson D.G."/>
            <person name="Wendel J.F."/>
            <person name="Udall J.A."/>
        </authorList>
    </citation>
    <scope>NUCLEOTIDE SEQUENCE [LARGE SCALE GENOMIC DNA]</scope>
    <source>
        <strain evidence="8">JFW-Udall</strain>
        <tissue evidence="8">Leaf</tissue>
    </source>
</reference>
<dbReference type="Gene3D" id="3.40.50.300">
    <property type="entry name" value="P-loop containing nucleotide triphosphate hydrolases"/>
    <property type="match status" value="1"/>
</dbReference>
<dbReference type="InterPro" id="IPR027417">
    <property type="entry name" value="P-loop_NTPase"/>
</dbReference>
<dbReference type="AlphaFoldDB" id="A0A8J5ZRC3"/>
<organism evidence="8 9">
    <name type="scientific">Gossypium anomalum</name>
    <dbReference type="NCBI Taxonomy" id="47600"/>
    <lineage>
        <taxon>Eukaryota</taxon>
        <taxon>Viridiplantae</taxon>
        <taxon>Streptophyta</taxon>
        <taxon>Embryophyta</taxon>
        <taxon>Tracheophyta</taxon>
        <taxon>Spermatophyta</taxon>
        <taxon>Magnoliopsida</taxon>
        <taxon>eudicotyledons</taxon>
        <taxon>Gunneridae</taxon>
        <taxon>Pentapetalae</taxon>
        <taxon>rosids</taxon>
        <taxon>malvids</taxon>
        <taxon>Malvales</taxon>
        <taxon>Malvaceae</taxon>
        <taxon>Malvoideae</taxon>
        <taxon>Gossypium</taxon>
    </lineage>
</organism>
<evidence type="ECO:0000256" key="4">
    <source>
        <dbReference type="ARBA" id="ARBA00022840"/>
    </source>
</evidence>
<dbReference type="OrthoDB" id="1001738at2759"/>
<keyword evidence="9" id="KW-1185">Reference proteome</keyword>
<protein>
    <submittedName>
        <fullName evidence="8">Uncharacterized protein</fullName>
    </submittedName>
</protein>
<evidence type="ECO:0000256" key="2">
    <source>
        <dbReference type="ARBA" id="ARBA00022741"/>
    </source>
</evidence>
<dbReference type="GO" id="GO:0043531">
    <property type="term" value="F:ADP binding"/>
    <property type="evidence" value="ECO:0007669"/>
    <property type="project" value="InterPro"/>
</dbReference>
<proteinExistence type="predicted"/>
<evidence type="ECO:0000259" key="5">
    <source>
        <dbReference type="Pfam" id="PF00931"/>
    </source>
</evidence>
<evidence type="ECO:0000313" key="9">
    <source>
        <dbReference type="Proteomes" id="UP000701853"/>
    </source>
</evidence>
<comment type="caution">
    <text evidence="8">The sequence shown here is derived from an EMBL/GenBank/DDBJ whole genome shotgun (WGS) entry which is preliminary data.</text>
</comment>
<dbReference type="EMBL" id="JAHUZN010000004">
    <property type="protein sequence ID" value="KAG8496024.1"/>
    <property type="molecule type" value="Genomic_DNA"/>
</dbReference>
<keyword evidence="3" id="KW-0611">Plant defense</keyword>
<dbReference type="PANTHER" id="PTHR36766">
    <property type="entry name" value="PLANT BROAD-SPECTRUM MILDEW RESISTANCE PROTEIN RPW8"/>
    <property type="match status" value="1"/>
</dbReference>
<feature type="domain" description="Disease resistance R13L4/SHOC-2-like LRR" evidence="7">
    <location>
        <begin position="425"/>
        <end position="634"/>
    </location>
</feature>
<dbReference type="GO" id="GO:0006952">
    <property type="term" value="P:defense response"/>
    <property type="evidence" value="ECO:0007669"/>
    <property type="project" value="UniProtKB-KW"/>
</dbReference>
<evidence type="ECO:0000256" key="3">
    <source>
        <dbReference type="ARBA" id="ARBA00022821"/>
    </source>
</evidence>
<dbReference type="SUPFAM" id="SSF52047">
    <property type="entry name" value="RNI-like"/>
    <property type="match status" value="1"/>
</dbReference>
<keyword evidence="4" id="KW-0067">ATP-binding</keyword>
<dbReference type="SUPFAM" id="SSF52058">
    <property type="entry name" value="L domain-like"/>
    <property type="match status" value="1"/>
</dbReference>
<sequence>MAESFAFGIAGKVLEKLGNVAYEGICSAWGVQEEFEKLTQTLAAIRAVVLDAEQQQARNHELSLWLQRFKGACYDVEDLIDEFEIQALRRQVLERGSTGRKVRHFFSGSNPSAFRFRMGYKIKKANEMLNEIAANKAKFHLTEKHETNVIHRERETYSFVKTSSVIDRDEAKQRPLNILMNPTDGEDIPVLPIVGIGGIGKTTLAQLVFNEESVKSHFELRIWVCVTEDFDIKQLMIKIIKSATGVNCKDMNKEELHKVLQDCLNGNRFFMVVDDVWNEDKKKWSELKDLLCGGAQGSRIIVTTRSRKVATIIGTTPPYDLEHLSYENCLSLCEEKQHDNLVIIGEGIVQKCKGVALAVKTLGSLLCSTRVNSCNHYSTGNVRHLWFDLSKQDASQLPNNLSRLQSLFLLDGEGKVDSESRIAKVISRSKHLRVLDLVACSFEHLPNNVRYLKQLRYLSLAYNGNIKRLPNSICNLQSLQILNLHGCKGIEELPKDIRYLISLRELAVTTKQTRLQENGISCLTSLRRLMFSECENLEKLFEDIQNLTALRELFIYECHNLVSLPQGLKYLTTLENLAIVNCEKLDLTAEELELEREEGGSLRKLAIGGVPKLESLPQWILLGSIKSLQQLYIRNLKNLSTLPTWFQHLTSLQRLAISNCPKLLVLPERMQHLTALKRLYIEGCPKLSKRCIKESGEDCPMIAHVHKIIFLNFIEYPKLIKSLDVTNLSSLPEEMQHLTVLKKLSNAMCPKLSKRCTGEDWSKIAHVPEIYYDNSQTVNLAGCRGIEELPKDIRYLISLRALTVRTKQTRLPENGISCRSSLQILGFFKCENLEKLFEDIKNLTALQVLYIRKCKNLVSLPQGLKYLTTLQTLIVYGCKKLDLTMEELELERKEGGSLRNLVIKRLPKLESLPQWILLGSTKTLQYLCISELENLSTFKLLKFIVVQSCRFCPKGCNTHFTQKIKY</sequence>
<feature type="domain" description="Disease resistance N-terminal" evidence="6">
    <location>
        <begin position="11"/>
        <end position="100"/>
    </location>
</feature>
<evidence type="ECO:0000313" key="8">
    <source>
        <dbReference type="EMBL" id="KAG8496024.1"/>
    </source>
</evidence>
<feature type="domain" description="Disease resistance R13L4/SHOC-2-like LRR" evidence="7">
    <location>
        <begin position="776"/>
        <end position="934"/>
    </location>
</feature>
<dbReference type="SUPFAM" id="SSF52540">
    <property type="entry name" value="P-loop containing nucleoside triphosphate hydrolases"/>
    <property type="match status" value="1"/>
</dbReference>
<dbReference type="PRINTS" id="PR00364">
    <property type="entry name" value="DISEASERSIST"/>
</dbReference>
<dbReference type="InterPro" id="IPR042197">
    <property type="entry name" value="Apaf_helical"/>
</dbReference>
<dbReference type="Pfam" id="PF18052">
    <property type="entry name" value="Rx_N"/>
    <property type="match status" value="1"/>
</dbReference>
<keyword evidence="2" id="KW-0547">Nucleotide-binding</keyword>
<evidence type="ECO:0000259" key="6">
    <source>
        <dbReference type="Pfam" id="PF18052"/>
    </source>
</evidence>
<name>A0A8J5ZRC3_9ROSI</name>
<evidence type="ECO:0000259" key="7">
    <source>
        <dbReference type="Pfam" id="PF23598"/>
    </source>
</evidence>
<dbReference type="FunFam" id="3.40.50.300:FF:001091">
    <property type="entry name" value="Probable disease resistance protein At1g61300"/>
    <property type="match status" value="1"/>
</dbReference>
<dbReference type="GO" id="GO:0051707">
    <property type="term" value="P:response to other organism"/>
    <property type="evidence" value="ECO:0007669"/>
    <property type="project" value="UniProtKB-ARBA"/>
</dbReference>
<dbReference type="GO" id="GO:0005524">
    <property type="term" value="F:ATP binding"/>
    <property type="evidence" value="ECO:0007669"/>
    <property type="project" value="UniProtKB-KW"/>
</dbReference>
<dbReference type="InterPro" id="IPR002182">
    <property type="entry name" value="NB-ARC"/>
</dbReference>
<keyword evidence="1" id="KW-0677">Repeat</keyword>
<gene>
    <name evidence="8" type="ORF">CXB51_009331</name>
</gene>
<dbReference type="Gene3D" id="3.80.10.10">
    <property type="entry name" value="Ribonuclease Inhibitor"/>
    <property type="match status" value="3"/>
</dbReference>
<dbReference type="Gene3D" id="1.10.8.430">
    <property type="entry name" value="Helical domain of apoptotic protease-activating factors"/>
    <property type="match status" value="1"/>
</dbReference>
<dbReference type="Pfam" id="PF00931">
    <property type="entry name" value="NB-ARC"/>
    <property type="match status" value="1"/>
</dbReference>
<evidence type="ECO:0000256" key="1">
    <source>
        <dbReference type="ARBA" id="ARBA00022737"/>
    </source>
</evidence>
<dbReference type="PANTHER" id="PTHR36766:SF61">
    <property type="entry name" value="NB-ARC DOMAIN DISEASE RESISTANCE PROTEIN"/>
    <property type="match status" value="1"/>
</dbReference>
<dbReference type="InterPro" id="IPR041118">
    <property type="entry name" value="Rx_N"/>
</dbReference>
<dbReference type="Proteomes" id="UP000701853">
    <property type="component" value="Chromosome 4"/>
</dbReference>
<feature type="domain" description="NB-ARC" evidence="5">
    <location>
        <begin position="177"/>
        <end position="338"/>
    </location>
</feature>
<dbReference type="InterPro" id="IPR032675">
    <property type="entry name" value="LRR_dom_sf"/>
</dbReference>